<dbReference type="GO" id="GO:0004497">
    <property type="term" value="F:monooxygenase activity"/>
    <property type="evidence" value="ECO:0007669"/>
    <property type="project" value="UniProtKB-KW"/>
</dbReference>
<proteinExistence type="inferred from homology"/>
<evidence type="ECO:0000313" key="4">
    <source>
        <dbReference type="EMBL" id="PRY44920.1"/>
    </source>
</evidence>
<dbReference type="OrthoDB" id="9792858at2"/>
<dbReference type="SUPFAM" id="SSF50475">
    <property type="entry name" value="FMN-binding split barrel"/>
    <property type="match status" value="1"/>
</dbReference>
<keyword evidence="4" id="KW-0503">Monooxygenase</keyword>
<dbReference type="InterPro" id="IPR012349">
    <property type="entry name" value="Split_barrel_FMN-bd"/>
</dbReference>
<dbReference type="AlphaFoldDB" id="A0A2T0TGX6"/>
<evidence type="ECO:0000259" key="3">
    <source>
        <dbReference type="SMART" id="SM00903"/>
    </source>
</evidence>
<dbReference type="InterPro" id="IPR002563">
    <property type="entry name" value="Flavin_Rdtase-like_dom"/>
</dbReference>
<keyword evidence="5" id="KW-1185">Reference proteome</keyword>
<dbReference type="InterPro" id="IPR050268">
    <property type="entry name" value="NADH-dep_flavin_reductase"/>
</dbReference>
<evidence type="ECO:0000313" key="5">
    <source>
        <dbReference type="Proteomes" id="UP000239494"/>
    </source>
</evidence>
<dbReference type="Pfam" id="PF01613">
    <property type="entry name" value="Flavin_Reduct"/>
    <property type="match status" value="1"/>
</dbReference>
<keyword evidence="2" id="KW-0560">Oxidoreductase</keyword>
<organism evidence="4 5">
    <name type="scientific">Umezawaea tangerina</name>
    <dbReference type="NCBI Taxonomy" id="84725"/>
    <lineage>
        <taxon>Bacteria</taxon>
        <taxon>Bacillati</taxon>
        <taxon>Actinomycetota</taxon>
        <taxon>Actinomycetes</taxon>
        <taxon>Pseudonocardiales</taxon>
        <taxon>Pseudonocardiaceae</taxon>
        <taxon>Umezawaea</taxon>
    </lineage>
</organism>
<dbReference type="SMART" id="SM00903">
    <property type="entry name" value="Flavin_Reduct"/>
    <property type="match status" value="1"/>
</dbReference>
<evidence type="ECO:0000256" key="2">
    <source>
        <dbReference type="ARBA" id="ARBA00023002"/>
    </source>
</evidence>
<protein>
    <submittedName>
        <fullName evidence="4">3-hydroxy-9,10-secoandrosta-1,3,5(10)-triene-9, 17-dione monooxygenase reductase component</fullName>
    </submittedName>
</protein>
<feature type="domain" description="Flavin reductase like" evidence="3">
    <location>
        <begin position="19"/>
        <end position="163"/>
    </location>
</feature>
<reference evidence="4 5" key="1">
    <citation type="submission" date="2018-03" db="EMBL/GenBank/DDBJ databases">
        <title>Genomic Encyclopedia of Archaeal and Bacterial Type Strains, Phase II (KMG-II): from individual species to whole genera.</title>
        <authorList>
            <person name="Goeker M."/>
        </authorList>
    </citation>
    <scope>NUCLEOTIDE SEQUENCE [LARGE SCALE GENOMIC DNA]</scope>
    <source>
        <strain evidence="4 5">DSM 44720</strain>
    </source>
</reference>
<dbReference type="Gene3D" id="2.30.110.10">
    <property type="entry name" value="Electron Transport, Fmn-binding Protein, Chain A"/>
    <property type="match status" value="1"/>
</dbReference>
<dbReference type="GO" id="GO:0010181">
    <property type="term" value="F:FMN binding"/>
    <property type="evidence" value="ECO:0007669"/>
    <property type="project" value="InterPro"/>
</dbReference>
<comment type="similarity">
    <text evidence="1">Belongs to the non-flavoprotein flavin reductase family.</text>
</comment>
<dbReference type="Proteomes" id="UP000239494">
    <property type="component" value="Unassembled WGS sequence"/>
</dbReference>
<dbReference type="PANTHER" id="PTHR30466:SF11">
    <property type="entry name" value="FLAVIN-DEPENDENT MONOOXYGENASE, REDUCTASE SUBUNIT HSAB"/>
    <property type="match status" value="1"/>
</dbReference>
<dbReference type="EMBL" id="PVTF01000002">
    <property type="protein sequence ID" value="PRY44920.1"/>
    <property type="molecule type" value="Genomic_DNA"/>
</dbReference>
<gene>
    <name evidence="4" type="ORF">CLV43_102485</name>
</gene>
<sequence>MRQFARPRRIDQSEFRATMGRFASGLTVVASLDEAGLPAGLTCQSFSSLSVDPQLVLVCVGEGSTSWSRVERTGRFSVSILAEDQQDVCVALSRPGPAKFDGVGWHATGHGTVRVDGALAAIDCRIDAVHRAGDHLVVVGEVLDLAVREDGSPLLYFRGGYAKATCSSRATA</sequence>
<comment type="caution">
    <text evidence="4">The sequence shown here is derived from an EMBL/GenBank/DDBJ whole genome shotgun (WGS) entry which is preliminary data.</text>
</comment>
<dbReference type="GO" id="GO:0042602">
    <property type="term" value="F:riboflavin reductase (NADPH) activity"/>
    <property type="evidence" value="ECO:0007669"/>
    <property type="project" value="TreeGrafter"/>
</dbReference>
<dbReference type="PANTHER" id="PTHR30466">
    <property type="entry name" value="FLAVIN REDUCTASE"/>
    <property type="match status" value="1"/>
</dbReference>
<accession>A0A2T0TGX6</accession>
<evidence type="ECO:0000256" key="1">
    <source>
        <dbReference type="ARBA" id="ARBA00008898"/>
    </source>
</evidence>
<dbReference type="RefSeq" id="WP_106186495.1">
    <property type="nucleotide sequence ID" value="NZ_PVTF01000002.1"/>
</dbReference>
<name>A0A2T0TGX6_9PSEU</name>